<dbReference type="AlphaFoldDB" id="A0A0D1D859"/>
<feature type="transmembrane region" description="Helical" evidence="1">
    <location>
        <begin position="41"/>
        <end position="63"/>
    </location>
</feature>
<organism evidence="3 4">
    <name type="scientific">Jannaschia aquimarina</name>
    <dbReference type="NCBI Taxonomy" id="935700"/>
    <lineage>
        <taxon>Bacteria</taxon>
        <taxon>Pseudomonadati</taxon>
        <taxon>Pseudomonadota</taxon>
        <taxon>Alphaproteobacteria</taxon>
        <taxon>Rhodobacterales</taxon>
        <taxon>Roseobacteraceae</taxon>
        <taxon>Jannaschia</taxon>
    </lineage>
</organism>
<name>A0A0D1D859_9RHOB</name>
<feature type="transmembrane region" description="Helical" evidence="1">
    <location>
        <begin position="12"/>
        <end position="29"/>
    </location>
</feature>
<keyword evidence="4" id="KW-1185">Reference proteome</keyword>
<dbReference type="EMBL" id="JYFE01000040">
    <property type="protein sequence ID" value="KIT16123.1"/>
    <property type="molecule type" value="Genomic_DNA"/>
</dbReference>
<evidence type="ECO:0000313" key="4">
    <source>
        <dbReference type="Proteomes" id="UP000032232"/>
    </source>
</evidence>
<dbReference type="STRING" id="935700.jaqu_20850"/>
<accession>A0A0D1D859</accession>
<keyword evidence="1" id="KW-0812">Transmembrane</keyword>
<evidence type="ECO:0000259" key="2">
    <source>
        <dbReference type="Pfam" id="PF10881"/>
    </source>
</evidence>
<feature type="domain" description="DUF2726" evidence="2">
    <location>
        <begin position="116"/>
        <end position="234"/>
    </location>
</feature>
<protein>
    <recommendedName>
        <fullName evidence="2">DUF2726 domain-containing protein</fullName>
    </recommendedName>
</protein>
<dbReference type="Pfam" id="PF10881">
    <property type="entry name" value="DUF2726"/>
    <property type="match status" value="1"/>
</dbReference>
<dbReference type="InterPro" id="IPR024402">
    <property type="entry name" value="DUF2726"/>
</dbReference>
<keyword evidence="1" id="KW-0472">Membrane</keyword>
<evidence type="ECO:0000256" key="1">
    <source>
        <dbReference type="SAM" id="Phobius"/>
    </source>
</evidence>
<comment type="caution">
    <text evidence="3">The sequence shown here is derived from an EMBL/GenBank/DDBJ whole genome shotgun (WGS) entry which is preliminary data.</text>
</comment>
<gene>
    <name evidence="3" type="ORF">jaqu_20850</name>
</gene>
<dbReference type="Proteomes" id="UP000032232">
    <property type="component" value="Unassembled WGS sequence"/>
</dbReference>
<evidence type="ECO:0000313" key="3">
    <source>
        <dbReference type="EMBL" id="KIT16123.1"/>
    </source>
</evidence>
<proteinExistence type="predicted"/>
<dbReference type="OrthoDB" id="5679025at2"/>
<sequence length="248" mass="27261">MAPDRPRLGRAPCVLSSNSFLMLLGMKFLDATPNLVIDLPLASLMVIAVVIAAAIFFLVAPMLNSARGDLPVRNRPEPRFGTISPFAPARGKTAERPAPPILQPEGFEDCAIRAKTYLMSREQAKLYAALRDWAEGQDLAVSTEVSLSAVFEVSHRDRRAARSGFARIRQKYLDFLLLDRECRPICGVEYHGSGHFRGNAQERDAIKRYVFQAAGLPFVELHHGTSSAEMIAQVARATGRASVRIAAE</sequence>
<keyword evidence="1" id="KW-1133">Transmembrane helix</keyword>
<dbReference type="PATRIC" id="fig|935700.4.peg.2151"/>
<reference evidence="3 4" key="1">
    <citation type="submission" date="2015-02" db="EMBL/GenBank/DDBJ databases">
        <title>Genome Sequence of Jannaschia aquimarina DSM28248, a member of the Roseobacter clade.</title>
        <authorList>
            <person name="Voget S."/>
            <person name="Daniel R."/>
        </authorList>
    </citation>
    <scope>NUCLEOTIDE SEQUENCE [LARGE SCALE GENOMIC DNA]</scope>
    <source>
        <strain evidence="3 4">GSW-M26</strain>
    </source>
</reference>